<dbReference type="AlphaFoldDB" id="A0A8T4J3E6"/>
<accession>A0A8T4J3E6</accession>
<feature type="non-terminal residue" evidence="1">
    <location>
        <position position="105"/>
    </location>
</feature>
<protein>
    <submittedName>
        <fullName evidence="1">S9 family peptidase</fullName>
    </submittedName>
</protein>
<keyword evidence="2" id="KW-1185">Reference proteome</keyword>
<dbReference type="EMBL" id="JAGSMN010001346">
    <property type="protein sequence ID" value="MBR7678308.1"/>
    <property type="molecule type" value="Genomic_DNA"/>
</dbReference>
<name>A0A8T4J3E6_9ACTN</name>
<proteinExistence type="predicted"/>
<dbReference type="Proteomes" id="UP000675554">
    <property type="component" value="Unassembled WGS sequence"/>
</dbReference>
<evidence type="ECO:0000313" key="2">
    <source>
        <dbReference type="Proteomes" id="UP000675554"/>
    </source>
</evidence>
<reference evidence="1" key="1">
    <citation type="submission" date="2021-04" db="EMBL/GenBank/DDBJ databases">
        <title>Sequencing of actinobacteria type strains.</title>
        <authorList>
            <person name="Nguyen G.-S."/>
            <person name="Wentzel A."/>
        </authorList>
    </citation>
    <scope>NUCLEOTIDE SEQUENCE</scope>
    <source>
        <strain evidence="1">DSM 42095</strain>
    </source>
</reference>
<evidence type="ECO:0000313" key="1">
    <source>
        <dbReference type="EMBL" id="MBR7678308.1"/>
    </source>
</evidence>
<sequence>SGEPAPGDVGVYRATLRGSGDKGGWERIAVDDGPHVASAVRGGNVLVLSTSTLGRGGEHGRVRVRGDHRARLRAAVLGEPHHGDAGAAAPRLLHTGARRIPAAVL</sequence>
<comment type="caution">
    <text evidence="1">The sequence shown here is derived from an EMBL/GenBank/DDBJ whole genome shotgun (WGS) entry which is preliminary data.</text>
</comment>
<feature type="non-terminal residue" evidence="1">
    <location>
        <position position="1"/>
    </location>
</feature>
<organism evidence="1 2">
    <name type="scientific">Streptomyces daliensis</name>
    <dbReference type="NCBI Taxonomy" id="299421"/>
    <lineage>
        <taxon>Bacteria</taxon>
        <taxon>Bacillati</taxon>
        <taxon>Actinomycetota</taxon>
        <taxon>Actinomycetes</taxon>
        <taxon>Kitasatosporales</taxon>
        <taxon>Streptomycetaceae</taxon>
        <taxon>Streptomyces</taxon>
    </lineage>
</organism>
<gene>
    <name evidence="1" type="ORF">KDA82_36130</name>
</gene>